<dbReference type="Pfam" id="PF10098">
    <property type="entry name" value="DUF2336"/>
    <property type="match status" value="1"/>
</dbReference>
<dbReference type="OrthoDB" id="9798569at2"/>
<evidence type="ECO:0000313" key="1">
    <source>
        <dbReference type="EMBL" id="RJF80501.1"/>
    </source>
</evidence>
<keyword evidence="2" id="KW-1185">Reference proteome</keyword>
<proteinExistence type="predicted"/>
<dbReference type="Proteomes" id="UP000284605">
    <property type="component" value="Unassembled WGS sequence"/>
</dbReference>
<reference evidence="1 2" key="1">
    <citation type="submission" date="2018-09" db="EMBL/GenBank/DDBJ databases">
        <authorList>
            <person name="Zhu H."/>
        </authorList>
    </citation>
    <scope>NUCLEOTIDE SEQUENCE [LARGE SCALE GENOMIC DNA]</scope>
    <source>
        <strain evidence="1 2">K1W22B-8</strain>
    </source>
</reference>
<sequence length="217" mass="23473">MTDTAYDVVLARHGRSDKVAAPLAGRAALPARVAEKLVDVVAEQLRRHLLSREILPADVTADLILQSRERATLGIAHGVGAQLDRLVEDIARSGRLTPTLVLRALLTGDYLFFESALARRAGVTVDRAHRLIGDPGGEGLARLFAAAGMPEAHLPLVRVALFAAAETELRDEPDATRRYRELVVERILTGFGDRVDTESVDYMITKIGGASPVQARP</sequence>
<dbReference type="EMBL" id="QYUK01000016">
    <property type="protein sequence ID" value="RJF80501.1"/>
    <property type="molecule type" value="Genomic_DNA"/>
</dbReference>
<protein>
    <submittedName>
        <fullName evidence="1">DUF2336 domain-containing protein</fullName>
    </submittedName>
</protein>
<evidence type="ECO:0000313" key="2">
    <source>
        <dbReference type="Proteomes" id="UP000284605"/>
    </source>
</evidence>
<gene>
    <name evidence="1" type="ORF">D3874_25555</name>
</gene>
<comment type="caution">
    <text evidence="1">The sequence shown here is derived from an EMBL/GenBank/DDBJ whole genome shotgun (WGS) entry which is preliminary data.</text>
</comment>
<name>A0A418VTN2_9PROT</name>
<organism evidence="1 2">
    <name type="scientific">Oleomonas cavernae</name>
    <dbReference type="NCBI Taxonomy" id="2320859"/>
    <lineage>
        <taxon>Bacteria</taxon>
        <taxon>Pseudomonadati</taxon>
        <taxon>Pseudomonadota</taxon>
        <taxon>Alphaproteobacteria</taxon>
        <taxon>Acetobacterales</taxon>
        <taxon>Acetobacteraceae</taxon>
        <taxon>Oleomonas</taxon>
    </lineage>
</organism>
<dbReference type="InterPro" id="IPR019285">
    <property type="entry name" value="DUF2336"/>
</dbReference>
<dbReference type="AlphaFoldDB" id="A0A418VTN2"/>
<accession>A0A418VTN2</accession>